<reference evidence="2 3" key="1">
    <citation type="submission" date="2021-01" db="EMBL/GenBank/DDBJ databases">
        <title>Sequencing the genomes of 1000 actinobacteria strains.</title>
        <authorList>
            <person name="Klenk H.-P."/>
        </authorList>
    </citation>
    <scope>NUCLEOTIDE SEQUENCE [LARGE SCALE GENOMIC DNA]</scope>
    <source>
        <strain evidence="2 3">DSM 18239</strain>
    </source>
</reference>
<sequence>MTSPAAQHLRVVATIPTAPEHAEAVRAGLRDLVAATQQEEGCVAYDCFESNAAPGTFVMVEEWASQEAMDAHMRTPHMAEVFKVLGPALAGDVAIHPLRPLG</sequence>
<name>A0ABS2MAG6_9ACTN</name>
<protein>
    <submittedName>
        <fullName evidence="2">Quinol monooxygenase YgiN</fullName>
    </submittedName>
</protein>
<dbReference type="InterPro" id="IPR007138">
    <property type="entry name" value="ABM_dom"/>
</dbReference>
<evidence type="ECO:0000313" key="3">
    <source>
        <dbReference type="Proteomes" id="UP000732378"/>
    </source>
</evidence>
<feature type="domain" description="ABM" evidence="1">
    <location>
        <begin position="9"/>
        <end position="98"/>
    </location>
</feature>
<dbReference type="Pfam" id="PF03992">
    <property type="entry name" value="ABM"/>
    <property type="match status" value="1"/>
</dbReference>
<keyword evidence="2" id="KW-0560">Oxidoreductase</keyword>
<dbReference type="InterPro" id="IPR050744">
    <property type="entry name" value="AI-2_Isomerase_LsrG"/>
</dbReference>
<keyword evidence="3" id="KW-1185">Reference proteome</keyword>
<evidence type="ECO:0000259" key="1">
    <source>
        <dbReference type="PROSITE" id="PS51725"/>
    </source>
</evidence>
<keyword evidence="2" id="KW-0503">Monooxygenase</keyword>
<dbReference type="PANTHER" id="PTHR33336">
    <property type="entry name" value="QUINOL MONOOXYGENASE YGIN-RELATED"/>
    <property type="match status" value="1"/>
</dbReference>
<comment type="caution">
    <text evidence="2">The sequence shown here is derived from an EMBL/GenBank/DDBJ whole genome shotgun (WGS) entry which is preliminary data.</text>
</comment>
<proteinExistence type="predicted"/>
<evidence type="ECO:0000313" key="2">
    <source>
        <dbReference type="EMBL" id="MBM7508178.1"/>
    </source>
</evidence>
<accession>A0ABS2MAG6</accession>
<dbReference type="RefSeq" id="WP_193670512.1">
    <property type="nucleotide sequence ID" value="NZ_JACDTV010000015.1"/>
</dbReference>
<dbReference type="PROSITE" id="PS51725">
    <property type="entry name" value="ABM"/>
    <property type="match status" value="1"/>
</dbReference>
<organism evidence="2 3">
    <name type="scientific">Nocardioides salarius</name>
    <dbReference type="NCBI Taxonomy" id="374513"/>
    <lineage>
        <taxon>Bacteria</taxon>
        <taxon>Bacillati</taxon>
        <taxon>Actinomycetota</taxon>
        <taxon>Actinomycetes</taxon>
        <taxon>Propionibacteriales</taxon>
        <taxon>Nocardioidaceae</taxon>
        <taxon>Nocardioides</taxon>
    </lineage>
</organism>
<dbReference type="EMBL" id="JAFBBZ010000001">
    <property type="protein sequence ID" value="MBM7508178.1"/>
    <property type="molecule type" value="Genomic_DNA"/>
</dbReference>
<dbReference type="GO" id="GO:0004497">
    <property type="term" value="F:monooxygenase activity"/>
    <property type="evidence" value="ECO:0007669"/>
    <property type="project" value="UniProtKB-KW"/>
</dbReference>
<dbReference type="InterPro" id="IPR011008">
    <property type="entry name" value="Dimeric_a/b-barrel"/>
</dbReference>
<dbReference type="Gene3D" id="3.30.70.100">
    <property type="match status" value="1"/>
</dbReference>
<dbReference type="SUPFAM" id="SSF54909">
    <property type="entry name" value="Dimeric alpha+beta barrel"/>
    <property type="match status" value="1"/>
</dbReference>
<gene>
    <name evidence="2" type="ORF">JOE61_001992</name>
</gene>
<dbReference type="Proteomes" id="UP000732378">
    <property type="component" value="Unassembled WGS sequence"/>
</dbReference>
<dbReference type="PANTHER" id="PTHR33336:SF3">
    <property type="entry name" value="ABM DOMAIN-CONTAINING PROTEIN"/>
    <property type="match status" value="1"/>
</dbReference>